<dbReference type="AlphaFoldDB" id="A0A4R3LUB6"/>
<feature type="transmembrane region" description="Helical" evidence="8">
    <location>
        <begin position="453"/>
        <end position="476"/>
    </location>
</feature>
<comment type="similarity">
    <text evidence="2">Belongs to the CPA3 antiporters (TC 2.A.63) subunit D family.</text>
</comment>
<feature type="transmembrane region" description="Helical" evidence="8">
    <location>
        <begin position="165"/>
        <end position="187"/>
    </location>
</feature>
<feature type="domain" description="NADH:quinone oxidoreductase/Mrp antiporter transmembrane" evidence="9">
    <location>
        <begin position="130"/>
        <end position="423"/>
    </location>
</feature>
<keyword evidence="6 8" id="KW-0472">Membrane</keyword>
<dbReference type="EMBL" id="SMAK01000016">
    <property type="protein sequence ID" value="TCT04152.1"/>
    <property type="molecule type" value="Genomic_DNA"/>
</dbReference>
<evidence type="ECO:0000256" key="3">
    <source>
        <dbReference type="ARBA" id="ARBA00022475"/>
    </source>
</evidence>
<evidence type="ECO:0000313" key="10">
    <source>
        <dbReference type="EMBL" id="TCT04152.1"/>
    </source>
</evidence>
<comment type="subcellular location">
    <subcellularLocation>
        <location evidence="1">Cell membrane</location>
        <topology evidence="1">Multi-pass membrane protein</topology>
    </subcellularLocation>
    <subcellularLocation>
        <location evidence="7">Membrane</location>
        <topology evidence="7">Multi-pass membrane protein</topology>
    </subcellularLocation>
</comment>
<evidence type="ECO:0000256" key="2">
    <source>
        <dbReference type="ARBA" id="ARBA00005346"/>
    </source>
</evidence>
<gene>
    <name evidence="10" type="ORF">EDC22_11628</name>
</gene>
<feature type="transmembrane region" description="Helical" evidence="8">
    <location>
        <begin position="310"/>
        <end position="330"/>
    </location>
</feature>
<evidence type="ECO:0000256" key="4">
    <source>
        <dbReference type="ARBA" id="ARBA00022692"/>
    </source>
</evidence>
<feature type="transmembrane region" description="Helical" evidence="8">
    <location>
        <begin position="36"/>
        <end position="54"/>
    </location>
</feature>
<dbReference type="PANTHER" id="PTHR42703">
    <property type="entry name" value="NADH DEHYDROGENASE"/>
    <property type="match status" value="1"/>
</dbReference>
<feature type="transmembrane region" description="Helical" evidence="8">
    <location>
        <begin position="112"/>
        <end position="140"/>
    </location>
</feature>
<dbReference type="Pfam" id="PF00361">
    <property type="entry name" value="Proton_antipo_M"/>
    <property type="match status" value="1"/>
</dbReference>
<feature type="transmembrane region" description="Helical" evidence="8">
    <location>
        <begin position="66"/>
        <end position="92"/>
    </location>
</feature>
<evidence type="ECO:0000256" key="6">
    <source>
        <dbReference type="ARBA" id="ARBA00023136"/>
    </source>
</evidence>
<feature type="transmembrane region" description="Helical" evidence="8">
    <location>
        <begin position="377"/>
        <end position="399"/>
    </location>
</feature>
<evidence type="ECO:0000313" key="11">
    <source>
        <dbReference type="Proteomes" id="UP000295678"/>
    </source>
</evidence>
<dbReference type="InterPro" id="IPR001750">
    <property type="entry name" value="ND/Mrp_TM"/>
</dbReference>
<dbReference type="Proteomes" id="UP000295678">
    <property type="component" value="Unassembled WGS sequence"/>
</dbReference>
<name>A0A4R3LUB6_9HYPH</name>
<feature type="transmembrane region" description="Helical" evidence="8">
    <location>
        <begin position="336"/>
        <end position="357"/>
    </location>
</feature>
<dbReference type="RefSeq" id="WP_132807854.1">
    <property type="nucleotide sequence ID" value="NZ_SMAK01000016.1"/>
</dbReference>
<evidence type="ECO:0000256" key="8">
    <source>
        <dbReference type="SAM" id="Phobius"/>
    </source>
</evidence>
<sequence length="520" mass="54385">MTPEELVLLALAIPFLGALAIPLAHRAPNVRETITLVTAGALFTTVLLLLRAFLDGARPATAGVEVVPGLAIAFAVEPLGMVFACVASTLWILNSIYSIGYMRGNDEPRQTSFYVCFAVALAATMGIAFAGNLFTLFLFYEMLTLSTYPLVVHKGDEKAKKAGRVYLLLLVGTSMLLMLPGIVWTAWVAGTLDFTPGGILAGKASPLLTGILLALFAFGIGKAALMPIHYWLPTAMVAPTPVSALLHAVAVVKAGVFSVTKVVVYIFGVDFLAETGSSQWLIFVAAFTLVMASVVAMSKDNLKARLAYSTVSQLAYVVLAAALVVPAGIMAAGTQIAMHAVGKITLFFCAGAIYTAAHKTEISDMVGIGRKMPVTMFAFLIGSLSIIGLPPLGGAWTKWYLMLAAIDSEHLFVAVVLLVSSLLNVAYLLPIVARGYFLRPSDAKGGKVAIEEAPLACLIPLCVTAALCVVLFFAVAPLESILGELVAAGGAGIEAPAEVPQAAPQASAGGELPVEVEEAE</sequence>
<dbReference type="InterPro" id="IPR050586">
    <property type="entry name" value="CPA3_Na-H_Antiporter_D"/>
</dbReference>
<dbReference type="GO" id="GO:0005886">
    <property type="term" value="C:plasma membrane"/>
    <property type="evidence" value="ECO:0007669"/>
    <property type="project" value="UniProtKB-SubCell"/>
</dbReference>
<reference evidence="10 11" key="1">
    <citation type="submission" date="2019-03" db="EMBL/GenBank/DDBJ databases">
        <title>Genomic Encyclopedia of Type Strains, Phase IV (KMG-IV): sequencing the most valuable type-strain genomes for metagenomic binning, comparative biology and taxonomic classification.</title>
        <authorList>
            <person name="Goeker M."/>
        </authorList>
    </citation>
    <scope>NUCLEOTIDE SEQUENCE [LARGE SCALE GENOMIC DNA]</scope>
    <source>
        <strain evidence="10 11">DSM 19345</strain>
    </source>
</reference>
<dbReference type="PRINTS" id="PR01434">
    <property type="entry name" value="NADHDHGNASE5"/>
</dbReference>
<feature type="transmembrane region" description="Helical" evidence="8">
    <location>
        <begin position="244"/>
        <end position="268"/>
    </location>
</feature>
<dbReference type="PANTHER" id="PTHR42703:SF1">
    <property type="entry name" value="NA(+)_H(+) ANTIPORTER SUBUNIT D1"/>
    <property type="match status" value="1"/>
</dbReference>
<evidence type="ECO:0000256" key="1">
    <source>
        <dbReference type="ARBA" id="ARBA00004651"/>
    </source>
</evidence>
<keyword evidence="11" id="KW-1185">Reference proteome</keyword>
<evidence type="ECO:0000256" key="7">
    <source>
        <dbReference type="RuleBase" id="RU000320"/>
    </source>
</evidence>
<keyword evidence="5 8" id="KW-1133">Transmembrane helix</keyword>
<proteinExistence type="inferred from homology"/>
<dbReference type="OrthoDB" id="9811798at2"/>
<accession>A0A4R3LUB6</accession>
<feature type="transmembrane region" description="Helical" evidence="8">
    <location>
        <begin position="411"/>
        <end position="432"/>
    </location>
</feature>
<keyword evidence="4 7" id="KW-0812">Transmembrane</keyword>
<keyword evidence="3" id="KW-1003">Cell membrane</keyword>
<evidence type="ECO:0000259" key="9">
    <source>
        <dbReference type="Pfam" id="PF00361"/>
    </source>
</evidence>
<organism evidence="10 11">
    <name type="scientific">Tepidamorphus gemmatus</name>
    <dbReference type="NCBI Taxonomy" id="747076"/>
    <lineage>
        <taxon>Bacteria</taxon>
        <taxon>Pseudomonadati</taxon>
        <taxon>Pseudomonadota</taxon>
        <taxon>Alphaproteobacteria</taxon>
        <taxon>Hyphomicrobiales</taxon>
        <taxon>Tepidamorphaceae</taxon>
        <taxon>Tepidamorphus</taxon>
    </lineage>
</organism>
<evidence type="ECO:0000256" key="5">
    <source>
        <dbReference type="ARBA" id="ARBA00022989"/>
    </source>
</evidence>
<feature type="transmembrane region" description="Helical" evidence="8">
    <location>
        <begin position="280"/>
        <end position="298"/>
    </location>
</feature>
<comment type="caution">
    <text evidence="10">The sequence shown here is derived from an EMBL/GenBank/DDBJ whole genome shotgun (WGS) entry which is preliminary data.</text>
</comment>
<feature type="transmembrane region" description="Helical" evidence="8">
    <location>
        <begin position="207"/>
        <end position="232"/>
    </location>
</feature>
<protein>
    <submittedName>
        <fullName evidence="10">Multisubunit sodium/proton antiporter MrpD subunit</fullName>
    </submittedName>
</protein>